<evidence type="ECO:0000313" key="5">
    <source>
        <dbReference type="EMBL" id="GAG31884.1"/>
    </source>
</evidence>
<protein>
    <recommendedName>
        <fullName evidence="4">Guanylate kinase-like domain-containing protein</fullName>
    </recommendedName>
</protein>
<dbReference type="GO" id="GO:0004385">
    <property type="term" value="F:GMP kinase activity"/>
    <property type="evidence" value="ECO:0007669"/>
    <property type="project" value="TreeGrafter"/>
</dbReference>
<comment type="similarity">
    <text evidence="1">Belongs to the guanylate kinase family.</text>
</comment>
<dbReference type="GO" id="GO:0005829">
    <property type="term" value="C:cytosol"/>
    <property type="evidence" value="ECO:0007669"/>
    <property type="project" value="TreeGrafter"/>
</dbReference>
<dbReference type="PANTHER" id="PTHR23117">
    <property type="entry name" value="GUANYLATE KINASE-RELATED"/>
    <property type="match status" value="1"/>
</dbReference>
<dbReference type="EMBL" id="BARS01040089">
    <property type="protein sequence ID" value="GAG31884.1"/>
    <property type="molecule type" value="Genomic_DNA"/>
</dbReference>
<evidence type="ECO:0000259" key="4">
    <source>
        <dbReference type="PROSITE" id="PS50052"/>
    </source>
</evidence>
<feature type="non-terminal residue" evidence="5">
    <location>
        <position position="1"/>
    </location>
</feature>
<sequence length="119" mass="12956">ADVFGNYYGTPLAEAQAALADGKTVILEIDVQGALKVRRICPEAMMIFILPPSQNDLAGRMNGRGRGEDEATARLRLDTAGREIAAAWQYYDNMVINDDLEQAIDEVIGIIEGKTGDNK</sequence>
<dbReference type="Pfam" id="PF00625">
    <property type="entry name" value="Guanylate_kin"/>
    <property type="match status" value="1"/>
</dbReference>
<feature type="domain" description="Guanylate kinase-like" evidence="4">
    <location>
        <begin position="1"/>
        <end position="112"/>
    </location>
</feature>
<name>X0WLN1_9ZZZZ</name>
<dbReference type="PANTHER" id="PTHR23117:SF13">
    <property type="entry name" value="GUANYLATE KINASE"/>
    <property type="match status" value="1"/>
</dbReference>
<dbReference type="InterPro" id="IPR008144">
    <property type="entry name" value="Guanylate_kin-like_dom"/>
</dbReference>
<dbReference type="PROSITE" id="PS50052">
    <property type="entry name" value="GUANYLATE_KINASE_2"/>
    <property type="match status" value="1"/>
</dbReference>
<dbReference type="AlphaFoldDB" id="X0WLN1"/>
<evidence type="ECO:0000256" key="2">
    <source>
        <dbReference type="ARBA" id="ARBA00022679"/>
    </source>
</evidence>
<reference evidence="5" key="1">
    <citation type="journal article" date="2014" name="Front. Microbiol.">
        <title>High frequency of phylogenetically diverse reductive dehalogenase-homologous genes in deep subseafloor sedimentary metagenomes.</title>
        <authorList>
            <person name="Kawai M."/>
            <person name="Futagami T."/>
            <person name="Toyoda A."/>
            <person name="Takaki Y."/>
            <person name="Nishi S."/>
            <person name="Hori S."/>
            <person name="Arai W."/>
            <person name="Tsubouchi T."/>
            <person name="Morono Y."/>
            <person name="Uchiyama I."/>
            <person name="Ito T."/>
            <person name="Fujiyama A."/>
            <person name="Inagaki F."/>
            <person name="Takami H."/>
        </authorList>
    </citation>
    <scope>NUCLEOTIDE SEQUENCE</scope>
    <source>
        <strain evidence="5">Expedition CK06-06</strain>
    </source>
</reference>
<gene>
    <name evidence="5" type="ORF">S01H1_61158</name>
</gene>
<keyword evidence="2" id="KW-0808">Transferase</keyword>
<evidence type="ECO:0000256" key="3">
    <source>
        <dbReference type="ARBA" id="ARBA00022777"/>
    </source>
</evidence>
<proteinExistence type="inferred from homology"/>
<dbReference type="InterPro" id="IPR008145">
    <property type="entry name" value="GK/Ca_channel_bsu"/>
</dbReference>
<dbReference type="Gene3D" id="3.40.50.300">
    <property type="entry name" value="P-loop containing nucleotide triphosphate hydrolases"/>
    <property type="match status" value="1"/>
</dbReference>
<dbReference type="SUPFAM" id="SSF52540">
    <property type="entry name" value="P-loop containing nucleoside triphosphate hydrolases"/>
    <property type="match status" value="1"/>
</dbReference>
<comment type="caution">
    <text evidence="5">The sequence shown here is derived from an EMBL/GenBank/DDBJ whole genome shotgun (WGS) entry which is preliminary data.</text>
</comment>
<evidence type="ECO:0000256" key="1">
    <source>
        <dbReference type="ARBA" id="ARBA00005790"/>
    </source>
</evidence>
<accession>X0WLN1</accession>
<organism evidence="5">
    <name type="scientific">marine sediment metagenome</name>
    <dbReference type="NCBI Taxonomy" id="412755"/>
    <lineage>
        <taxon>unclassified sequences</taxon>
        <taxon>metagenomes</taxon>
        <taxon>ecological metagenomes</taxon>
    </lineage>
</organism>
<dbReference type="InterPro" id="IPR027417">
    <property type="entry name" value="P-loop_NTPase"/>
</dbReference>
<keyword evidence="3" id="KW-0418">Kinase</keyword>